<dbReference type="EMBL" id="CP158375">
    <property type="protein sequence ID" value="XDO97239.1"/>
    <property type="molecule type" value="Genomic_DNA"/>
</dbReference>
<reference evidence="2" key="1">
    <citation type="submission" date="2024-06" db="EMBL/GenBank/DDBJ databases">
        <title>Caulobacter inopinatus, sp. nov.</title>
        <authorList>
            <person name="Donachie S.P."/>
        </authorList>
    </citation>
    <scope>NUCLEOTIDE SEQUENCE</scope>
    <source>
        <strain evidence="2">73W</strain>
    </source>
</reference>
<organism evidence="2">
    <name type="scientific">Caulobacter sp. 73W</name>
    <dbReference type="NCBI Taxonomy" id="3161137"/>
    <lineage>
        <taxon>Bacteria</taxon>
        <taxon>Pseudomonadati</taxon>
        <taxon>Pseudomonadota</taxon>
        <taxon>Alphaproteobacteria</taxon>
        <taxon>Caulobacterales</taxon>
        <taxon>Caulobacteraceae</taxon>
        <taxon>Caulobacter</taxon>
    </lineage>
</organism>
<evidence type="ECO:0000256" key="1">
    <source>
        <dbReference type="SAM" id="SignalP"/>
    </source>
</evidence>
<feature type="signal peptide" evidence="1">
    <location>
        <begin position="1"/>
        <end position="21"/>
    </location>
</feature>
<gene>
    <name evidence="2" type="ORF">ABOZ73_02135</name>
</gene>
<proteinExistence type="predicted"/>
<evidence type="ECO:0000313" key="2">
    <source>
        <dbReference type="EMBL" id="XDO97239.1"/>
    </source>
</evidence>
<keyword evidence="1" id="KW-0732">Signal</keyword>
<sequence length="156" mass="16098">MTRLLPIAVALTATLAIPACAPKPPAGVDAELLAQEIGNAVGSDSTCVLFARAGGDGAVVHRYGTHLTCGRTLPSCDGSSVTAADMLKRAAKGEVLSLSCDTRLEDARTVGWATGPVAQAGPARDLVYVAVMEGDRALPGREIRTRIEAAFRVAKL</sequence>
<dbReference type="AlphaFoldDB" id="A0AB39KUC2"/>
<accession>A0AB39KUC2</accession>
<protein>
    <submittedName>
        <fullName evidence="2">Uncharacterized protein</fullName>
    </submittedName>
</protein>
<dbReference type="RefSeq" id="WP_369060327.1">
    <property type="nucleotide sequence ID" value="NZ_CP158375.1"/>
</dbReference>
<feature type="chain" id="PRO_5044213283" evidence="1">
    <location>
        <begin position="22"/>
        <end position="156"/>
    </location>
</feature>
<name>A0AB39KUC2_9CAUL</name>